<feature type="compositionally biased region" description="Basic and acidic residues" evidence="1">
    <location>
        <begin position="1"/>
        <end position="10"/>
    </location>
</feature>
<keyword evidence="3" id="KW-1185">Reference proteome</keyword>
<evidence type="ECO:0000313" key="2">
    <source>
        <dbReference type="EMBL" id="BBI19918.1"/>
    </source>
</evidence>
<organism evidence="2 3">
    <name type="scientific">Qipengyuania flava</name>
    <dbReference type="NCBI Taxonomy" id="192812"/>
    <lineage>
        <taxon>Bacteria</taxon>
        <taxon>Pseudomonadati</taxon>
        <taxon>Pseudomonadota</taxon>
        <taxon>Alphaproteobacteria</taxon>
        <taxon>Sphingomonadales</taxon>
        <taxon>Erythrobacteraceae</taxon>
        <taxon>Qipengyuania</taxon>
    </lineage>
</organism>
<feature type="compositionally biased region" description="Basic and acidic residues" evidence="1">
    <location>
        <begin position="91"/>
        <end position="101"/>
    </location>
</feature>
<dbReference type="AlphaFoldDB" id="A0A3T1CG63"/>
<dbReference type="EMBL" id="AP019389">
    <property type="protein sequence ID" value="BBI19918.1"/>
    <property type="molecule type" value="Genomic_DNA"/>
</dbReference>
<dbReference type="Proteomes" id="UP000290057">
    <property type="component" value="Chromosome"/>
</dbReference>
<evidence type="ECO:0000256" key="1">
    <source>
        <dbReference type="SAM" id="MobiDB-lite"/>
    </source>
</evidence>
<proteinExistence type="predicted"/>
<accession>A0A3T1CG63</accession>
<protein>
    <submittedName>
        <fullName evidence="2">Uncharacterized protein</fullName>
    </submittedName>
</protein>
<reference evidence="2 3" key="1">
    <citation type="submission" date="2019-01" db="EMBL/GenBank/DDBJ databases">
        <title>Complete genome sequence of Erythrobacter flavus KJ5.</title>
        <authorList>
            <person name="Kanesaki Y."/>
            <person name="Brotosudarmo T."/>
            <person name="Moriuchi R."/>
            <person name="Awai K."/>
        </authorList>
    </citation>
    <scope>NUCLEOTIDE SEQUENCE [LARGE SCALE GENOMIC DNA]</scope>
    <source>
        <strain evidence="2 3">KJ5</strain>
    </source>
</reference>
<feature type="region of interest" description="Disordered" evidence="1">
    <location>
        <begin position="82"/>
        <end position="113"/>
    </location>
</feature>
<sequence length="113" mass="13009">MCDFSRHIEQLRTPTPFDQHRHQQMARIGAAEFAAPREHIARPDGARFARKLDENPPCIETSRDLPGFASALDSRFFRRRTLVRGQGARGNRPDRSQRENQARPAQFQGERAN</sequence>
<name>A0A3T1CG63_9SPHN</name>
<gene>
    <name evidence="2" type="ORF">EKJ_07650</name>
</gene>
<feature type="region of interest" description="Disordered" evidence="1">
    <location>
        <begin position="1"/>
        <end position="21"/>
    </location>
</feature>
<evidence type="ECO:0000313" key="3">
    <source>
        <dbReference type="Proteomes" id="UP000290057"/>
    </source>
</evidence>